<reference evidence="1 2" key="1">
    <citation type="journal article" date="2015" name="Stand. Genomic Sci.">
        <title>Genomic Encyclopedia of Bacterial and Archaeal Type Strains, Phase III: the genomes of soil and plant-associated and newly described type strains.</title>
        <authorList>
            <person name="Whitman W.B."/>
            <person name="Woyke T."/>
            <person name="Klenk H.P."/>
            <person name="Zhou Y."/>
            <person name="Lilburn T.G."/>
            <person name="Beck B.J."/>
            <person name="De Vos P."/>
            <person name="Vandamme P."/>
            <person name="Eisen J.A."/>
            <person name="Garrity G."/>
            <person name="Hugenholtz P."/>
            <person name="Kyrpides N.C."/>
        </authorList>
    </citation>
    <scope>NUCLEOTIDE SEQUENCE [LARGE SCALE GENOMIC DNA]</scope>
    <source>
        <strain evidence="1 2">CGMCC 1.2546</strain>
    </source>
</reference>
<feature type="non-terminal residue" evidence="1">
    <location>
        <position position="1"/>
    </location>
</feature>
<dbReference type="Gene3D" id="6.10.250.730">
    <property type="match status" value="1"/>
</dbReference>
<evidence type="ECO:0000313" key="1">
    <source>
        <dbReference type="EMBL" id="TWI17086.1"/>
    </source>
</evidence>
<dbReference type="AlphaFoldDB" id="A0A562MAX3"/>
<accession>A0A562MAX3</accession>
<keyword evidence="2" id="KW-1185">Reference proteome</keyword>
<organism evidence="1 2">
    <name type="scientific">Mesorhizobium tianshanense</name>
    <dbReference type="NCBI Taxonomy" id="39844"/>
    <lineage>
        <taxon>Bacteria</taxon>
        <taxon>Pseudomonadati</taxon>
        <taxon>Pseudomonadota</taxon>
        <taxon>Alphaproteobacteria</taxon>
        <taxon>Hyphomicrobiales</taxon>
        <taxon>Phyllobacteriaceae</taxon>
        <taxon>Mesorhizobium</taxon>
    </lineage>
</organism>
<dbReference type="Pfam" id="PF06169">
    <property type="entry name" value="DUF982"/>
    <property type="match status" value="1"/>
</dbReference>
<name>A0A562MAX3_9HYPH</name>
<dbReference type="Proteomes" id="UP000317122">
    <property type="component" value="Unassembled WGS sequence"/>
</dbReference>
<protein>
    <submittedName>
        <fullName evidence="1">Uncharacterized protein DUF982</fullName>
    </submittedName>
</protein>
<dbReference type="EMBL" id="VLKT01000113">
    <property type="protein sequence ID" value="TWI17086.1"/>
    <property type="molecule type" value="Genomic_DNA"/>
</dbReference>
<evidence type="ECO:0000313" key="2">
    <source>
        <dbReference type="Proteomes" id="UP000317122"/>
    </source>
</evidence>
<gene>
    <name evidence="1" type="ORF">IQ26_07605</name>
</gene>
<comment type="caution">
    <text evidence="1">The sequence shown here is derived from an EMBL/GenBank/DDBJ whole genome shotgun (WGS) entry which is preliminary data.</text>
</comment>
<dbReference type="InterPro" id="IPR010385">
    <property type="entry name" value="DUF982"/>
</dbReference>
<dbReference type="RefSeq" id="WP_240547468.1">
    <property type="nucleotide sequence ID" value="NZ_VLKT01000113.1"/>
</dbReference>
<proteinExistence type="predicted"/>
<sequence>FRMSLHWFNPPVYVRTDRPGIRFGVSHVEGASEQLLKWTKRGPKWKQAVETCMAAMEGDVPPQDARKAFEAAAKEESMFLPPA</sequence>